<gene>
    <name evidence="7" type="ORF">EHS89_14850</name>
</gene>
<keyword evidence="5" id="KW-0547">Nucleotide-binding</keyword>
<dbReference type="Proteomes" id="UP000267535">
    <property type="component" value="Unassembled WGS sequence"/>
</dbReference>
<name>A0A3P1SQD8_9GAMM</name>
<dbReference type="AlphaFoldDB" id="A0A3P1SQD8"/>
<organism evidence="7 8">
    <name type="scientific">Amphritea balenae</name>
    <dbReference type="NCBI Taxonomy" id="452629"/>
    <lineage>
        <taxon>Bacteria</taxon>
        <taxon>Pseudomonadati</taxon>
        <taxon>Pseudomonadota</taxon>
        <taxon>Gammaproteobacteria</taxon>
        <taxon>Oceanospirillales</taxon>
        <taxon>Oceanospirillaceae</taxon>
        <taxon>Amphritea</taxon>
    </lineage>
</organism>
<dbReference type="CDD" id="cd01075">
    <property type="entry name" value="NAD_bind_Leu_Phe_Val_DH"/>
    <property type="match status" value="1"/>
</dbReference>
<evidence type="ECO:0000313" key="7">
    <source>
        <dbReference type="EMBL" id="RRC98362.1"/>
    </source>
</evidence>
<feature type="active site" description="Proton donor/acceptor" evidence="4">
    <location>
        <position position="78"/>
    </location>
</feature>
<dbReference type="GO" id="GO:0006520">
    <property type="term" value="P:amino acid metabolic process"/>
    <property type="evidence" value="ECO:0007669"/>
    <property type="project" value="InterPro"/>
</dbReference>
<dbReference type="InterPro" id="IPR036291">
    <property type="entry name" value="NAD(P)-bd_dom_sf"/>
</dbReference>
<evidence type="ECO:0000313" key="8">
    <source>
        <dbReference type="Proteomes" id="UP000267535"/>
    </source>
</evidence>
<comment type="similarity">
    <text evidence="1">Belongs to the Glu/Leu/Phe/Val dehydrogenases family.</text>
</comment>
<proteinExistence type="inferred from homology"/>
<reference evidence="7 8" key="1">
    <citation type="submission" date="2018-11" db="EMBL/GenBank/DDBJ databases">
        <title>The draft genome sequence of Amphritea balenae JAMM 1525T.</title>
        <authorList>
            <person name="Fang Z."/>
            <person name="Zhang Y."/>
            <person name="Han X."/>
        </authorList>
    </citation>
    <scope>NUCLEOTIDE SEQUENCE [LARGE SCALE GENOMIC DNA]</scope>
    <source>
        <strain evidence="7 8">JAMM 1525</strain>
    </source>
</reference>
<dbReference type="InterPro" id="IPR006096">
    <property type="entry name" value="Glu/Leu/Phe/Val/Trp_DH_C"/>
</dbReference>
<dbReference type="InterPro" id="IPR016211">
    <property type="entry name" value="Glu/Phe/Leu/Val/Trp_DH_bac/arc"/>
</dbReference>
<dbReference type="PIRSF" id="PIRSF000188">
    <property type="entry name" value="Phe_leu_dh"/>
    <property type="match status" value="1"/>
</dbReference>
<comment type="caution">
    <text evidence="7">The sequence shown here is derived from an EMBL/GenBank/DDBJ whole genome shotgun (WGS) entry which is preliminary data.</text>
</comment>
<dbReference type="Pfam" id="PF02812">
    <property type="entry name" value="ELFV_dehydrog_N"/>
    <property type="match status" value="1"/>
</dbReference>
<dbReference type="SUPFAM" id="SSF51735">
    <property type="entry name" value="NAD(P)-binding Rossmann-fold domains"/>
    <property type="match status" value="1"/>
</dbReference>
<feature type="binding site" evidence="5">
    <location>
        <begin position="174"/>
        <end position="179"/>
    </location>
    <ligand>
        <name>NAD(+)</name>
        <dbReference type="ChEBI" id="CHEBI:57540"/>
    </ligand>
</feature>
<accession>A0A3P1SQD8</accession>
<dbReference type="Gene3D" id="3.40.50.720">
    <property type="entry name" value="NAD(P)-binding Rossmann-like Domain"/>
    <property type="match status" value="1"/>
</dbReference>
<evidence type="ECO:0000256" key="3">
    <source>
        <dbReference type="ARBA" id="ARBA00023027"/>
    </source>
</evidence>
<dbReference type="Pfam" id="PF00208">
    <property type="entry name" value="ELFV_dehydrog"/>
    <property type="match status" value="1"/>
</dbReference>
<dbReference type="EMBL" id="RQXV01000008">
    <property type="protein sequence ID" value="RRC98362.1"/>
    <property type="molecule type" value="Genomic_DNA"/>
</dbReference>
<evidence type="ECO:0000256" key="1">
    <source>
        <dbReference type="ARBA" id="ARBA00006382"/>
    </source>
</evidence>
<dbReference type="OrthoDB" id="9803297at2"/>
<protein>
    <submittedName>
        <fullName evidence="7">Amino acid dehydrogenase</fullName>
    </submittedName>
</protein>
<dbReference type="GO" id="GO:0016639">
    <property type="term" value="F:oxidoreductase activity, acting on the CH-NH2 group of donors, NAD or NADP as acceptor"/>
    <property type="evidence" value="ECO:0007669"/>
    <property type="project" value="InterPro"/>
</dbReference>
<dbReference type="PANTHER" id="PTHR42722">
    <property type="entry name" value="LEUCINE DEHYDROGENASE"/>
    <property type="match status" value="1"/>
</dbReference>
<dbReference type="InterPro" id="IPR046346">
    <property type="entry name" value="Aminoacid_DH-like_N_sf"/>
</dbReference>
<keyword evidence="2" id="KW-0560">Oxidoreductase</keyword>
<feature type="domain" description="Glutamate/phenylalanine/leucine/valine/L-tryptophan dehydrogenase C-terminal" evidence="6">
    <location>
        <begin position="138"/>
        <end position="343"/>
    </location>
</feature>
<dbReference type="SUPFAM" id="SSF53223">
    <property type="entry name" value="Aminoacid dehydrogenase-like, N-terminal domain"/>
    <property type="match status" value="1"/>
</dbReference>
<evidence type="ECO:0000256" key="4">
    <source>
        <dbReference type="PIRSR" id="PIRSR000188-1"/>
    </source>
</evidence>
<evidence type="ECO:0000256" key="5">
    <source>
        <dbReference type="PIRSR" id="PIRSR000188-2"/>
    </source>
</evidence>
<dbReference type="Gene3D" id="3.40.50.10860">
    <property type="entry name" value="Leucine Dehydrogenase, chain A, domain 1"/>
    <property type="match status" value="1"/>
</dbReference>
<dbReference type="PANTHER" id="PTHR42722:SF1">
    <property type="entry name" value="VALINE DEHYDROGENASE"/>
    <property type="match status" value="1"/>
</dbReference>
<evidence type="ECO:0000256" key="2">
    <source>
        <dbReference type="ARBA" id="ARBA00023002"/>
    </source>
</evidence>
<dbReference type="InterPro" id="IPR006097">
    <property type="entry name" value="Glu/Leu/Phe/Val/Trp_DH_dimer"/>
</dbReference>
<sequence length="348" mass="37302">MFKQMESAGLQDLHFWQDPATGLQAIIAIHDTFRGPAIGGCRFISYSDTAAAVTDAIRLAKGMSYKAALAGLPHGGGKAVLIKPERLYNRDILMQDFGRFVDSLGGRYITAMDSGTQISDMDNIALSTHYVTCTTDMGDPSVSTAQGVFAGIRASVMFKLGIADLQGIHVAIQGLGHVGYAVAELLNNAGARLSVSDIDPAKVTMAEQELGATGISPEQIYDVDADVFCPCGLGAILTPNTIDRLNVSIIAGSANNQLTDDQSGDLLHQRGILYAPDYLINSGGLIFVALQHARHHQQVIHQKVLGIHDALLELYKHAQSENRPTNLIADQRAEAIIHRASLKPHQVA</sequence>
<dbReference type="GO" id="GO:0000166">
    <property type="term" value="F:nucleotide binding"/>
    <property type="evidence" value="ECO:0007669"/>
    <property type="project" value="UniProtKB-KW"/>
</dbReference>
<evidence type="ECO:0000259" key="6">
    <source>
        <dbReference type="SMART" id="SM00839"/>
    </source>
</evidence>
<dbReference type="SMART" id="SM00839">
    <property type="entry name" value="ELFV_dehydrog"/>
    <property type="match status" value="1"/>
</dbReference>
<keyword evidence="8" id="KW-1185">Reference proteome</keyword>
<keyword evidence="3 5" id="KW-0520">NAD</keyword>
<dbReference type="RefSeq" id="WP_124926943.1">
    <property type="nucleotide sequence ID" value="NZ_BMOH01000007.1"/>
</dbReference>